<dbReference type="AlphaFoldDB" id="A0A195CA05"/>
<organism evidence="1 2">
    <name type="scientific">Cyphomyrmex costatus</name>
    <dbReference type="NCBI Taxonomy" id="456900"/>
    <lineage>
        <taxon>Eukaryota</taxon>
        <taxon>Metazoa</taxon>
        <taxon>Ecdysozoa</taxon>
        <taxon>Arthropoda</taxon>
        <taxon>Hexapoda</taxon>
        <taxon>Insecta</taxon>
        <taxon>Pterygota</taxon>
        <taxon>Neoptera</taxon>
        <taxon>Endopterygota</taxon>
        <taxon>Hymenoptera</taxon>
        <taxon>Apocrita</taxon>
        <taxon>Aculeata</taxon>
        <taxon>Formicoidea</taxon>
        <taxon>Formicidae</taxon>
        <taxon>Myrmicinae</taxon>
        <taxon>Cyphomyrmex</taxon>
    </lineage>
</organism>
<feature type="non-terminal residue" evidence="1">
    <location>
        <position position="1"/>
    </location>
</feature>
<keyword evidence="2" id="KW-1185">Reference proteome</keyword>
<reference evidence="1 2" key="1">
    <citation type="submission" date="2016-03" db="EMBL/GenBank/DDBJ databases">
        <title>Cyphomyrmex costatus WGS genome.</title>
        <authorList>
            <person name="Nygaard S."/>
            <person name="Hu H."/>
            <person name="Boomsma J."/>
            <person name="Zhang G."/>
        </authorList>
    </citation>
    <scope>NUCLEOTIDE SEQUENCE [LARGE SCALE GENOMIC DNA]</scope>
    <source>
        <strain evidence="1">MS0001</strain>
        <tissue evidence="1">Whole body</tissue>
    </source>
</reference>
<protein>
    <submittedName>
        <fullName evidence="1">Uncharacterized protein</fullName>
    </submittedName>
</protein>
<dbReference type="EMBL" id="KQ978068">
    <property type="protein sequence ID" value="KYM97545.1"/>
    <property type="molecule type" value="Genomic_DNA"/>
</dbReference>
<proteinExistence type="predicted"/>
<name>A0A195CA05_9HYME</name>
<sequence length="112" mass="11734">IRCTAPAVDSVIFASILDPGLRGAGTCNGAAGVKPKLFLLSCIANPPIGCIALFVKVISILICPFLRHILHNVPQISKPLPFSAGNQLTLGDIKGVGPWLKPNMSPSRPVVL</sequence>
<gene>
    <name evidence="1" type="ORF">ALC62_11839</name>
</gene>
<dbReference type="Proteomes" id="UP000078542">
    <property type="component" value="Unassembled WGS sequence"/>
</dbReference>
<accession>A0A195CA05</accession>
<evidence type="ECO:0000313" key="1">
    <source>
        <dbReference type="EMBL" id="KYM97545.1"/>
    </source>
</evidence>
<evidence type="ECO:0000313" key="2">
    <source>
        <dbReference type="Proteomes" id="UP000078542"/>
    </source>
</evidence>